<comment type="caution">
    <text evidence="1">The sequence shown here is derived from an EMBL/GenBank/DDBJ whole genome shotgun (WGS) entry which is preliminary data.</text>
</comment>
<name>A0A150L5V2_9BACL</name>
<reference evidence="1 2" key="1">
    <citation type="submission" date="2016-01" db="EMBL/GenBank/DDBJ databases">
        <title>Draft Genome Sequences of Seven Thermophilic Sporeformers Isolated from Foods.</title>
        <authorList>
            <person name="Berendsen E.M."/>
            <person name="Wells-Bennik M.H."/>
            <person name="Krawcyk A.O."/>
            <person name="De Jong A."/>
            <person name="Holsappel S."/>
            <person name="Eijlander R.T."/>
            <person name="Kuipers O.P."/>
        </authorList>
    </citation>
    <scope>NUCLEOTIDE SEQUENCE [LARGE SCALE GENOMIC DNA]</scope>
    <source>
        <strain evidence="1 2">B4119</strain>
    </source>
</reference>
<evidence type="ECO:0000313" key="1">
    <source>
        <dbReference type="EMBL" id="KYD07664.1"/>
    </source>
</evidence>
<organism evidence="1 2">
    <name type="scientific">Saccharococcus caldoxylosilyticus</name>
    <dbReference type="NCBI Taxonomy" id="81408"/>
    <lineage>
        <taxon>Bacteria</taxon>
        <taxon>Bacillati</taxon>
        <taxon>Bacillota</taxon>
        <taxon>Bacilli</taxon>
        <taxon>Bacillales</taxon>
        <taxon>Anoxybacillaceae</taxon>
        <taxon>Saccharococcus</taxon>
    </lineage>
</organism>
<protein>
    <submittedName>
        <fullName evidence="1">Uncharacterized protein</fullName>
    </submittedName>
</protein>
<sequence length="54" mass="6038">MAMKWILFDSVLIAGTMALSAVLGIDVERTLLVAILAIVLRLERELGERQKIEK</sequence>
<evidence type="ECO:0000313" key="2">
    <source>
        <dbReference type="Proteomes" id="UP000075455"/>
    </source>
</evidence>
<dbReference type="Proteomes" id="UP000075455">
    <property type="component" value="Unassembled WGS sequence"/>
</dbReference>
<dbReference type="AlphaFoldDB" id="A0A150L5V2"/>
<dbReference type="STRING" id="81408.B4119_3415"/>
<dbReference type="PATRIC" id="fig|81408.3.peg.960"/>
<dbReference type="EMBL" id="LQYS01000114">
    <property type="protein sequence ID" value="KYD07664.1"/>
    <property type="molecule type" value="Genomic_DNA"/>
</dbReference>
<accession>A0A150L5V2</accession>
<proteinExistence type="predicted"/>
<gene>
    <name evidence="1" type="ORF">B4119_3415</name>
</gene>